<organism evidence="2 3">
    <name type="scientific">Pseudomonas frederiksbergensis</name>
    <dbReference type="NCBI Taxonomy" id="104087"/>
    <lineage>
        <taxon>Bacteria</taxon>
        <taxon>Pseudomonadati</taxon>
        <taxon>Pseudomonadota</taxon>
        <taxon>Gammaproteobacteria</taxon>
        <taxon>Pseudomonadales</taxon>
        <taxon>Pseudomonadaceae</taxon>
        <taxon>Pseudomonas</taxon>
    </lineage>
</organism>
<protein>
    <recommendedName>
        <fullName evidence="1">Putative endonuclease Z1 domain-containing protein</fullName>
    </recommendedName>
</protein>
<dbReference type="EMBL" id="MOBL01000007">
    <property type="protein sequence ID" value="RON34092.1"/>
    <property type="molecule type" value="Genomic_DNA"/>
</dbReference>
<evidence type="ECO:0000313" key="3">
    <source>
        <dbReference type="Proteomes" id="UP000283260"/>
    </source>
</evidence>
<evidence type="ECO:0000259" key="1">
    <source>
        <dbReference type="Pfam" id="PF10593"/>
    </source>
</evidence>
<dbReference type="Proteomes" id="UP000283260">
    <property type="component" value="Unassembled WGS sequence"/>
</dbReference>
<evidence type="ECO:0000313" key="2">
    <source>
        <dbReference type="EMBL" id="RON34092.1"/>
    </source>
</evidence>
<proteinExistence type="predicted"/>
<dbReference type="Pfam" id="PF10593">
    <property type="entry name" value="Z1"/>
    <property type="match status" value="1"/>
</dbReference>
<accession>A0A423J8R9</accession>
<sequence>MSNISIDPAYDLCRAFIERWRQRDKSWDDLPSLGKTPEGLNTWFLEQEELQGWPSLGSNPNERAQRWHEIINAKRLAEQRSLIATRPLVVVGAEEAEPDVQVPSDPHSAWQLYRANLQKQDWKDRSIHNIENSALRILRYLRRDTSTRGPVKGLVVGHVQSGKTANMAGLISMAADHRWNLFVVLTGTLENLRIQTRERLIKDLFLPGNLNWKSIDHPSKDSPYGNRAENMQFEPGRPDRHMIVCLKNSSRLKHLIEWIEAHKIAMKQMRLVIIDDEADQAGINTGQVSKEERSKINKLILRLVNLPLQSVNYVAYTATPAANFLNEGPGKTLYPEDFIVALEQSDEHFGPVQIFGHLEAGQDPLGIVYDVPKDDLEKLGELHLGEMARLPATLERSLLWFLCCVATIRVSGACKPVSMLVHTSSKQLHHENMERAVRGFLDTCAQTCKDDEAGFRSECASVWNTITSDLYKADFADRFPGYGRLDKLNELPDFETIFSEVKVLLLKITAIELDDQQDRTYHKGIHICVDNCANNGVSDENEVRRLFYPDASDQLDFASAFIVIGGGTLSRGLTLENLVSTFFLRASAQADSLMQMGRWFGYRRDYELLPRIWMPGETRERYEFMTIAEEDLRDDLERFMRGGSRPSEFGPRVRVHPRMAWLRPTAPNKMQQTVTADFDFSGINRQTTLFHDGTDAKAILEENRTLTETFIKGFARNGTKGNGNSLVWRNVSVTDVAAFLSSFEFHSGNQFFSDITPFLTWLQQHAVDAGYDEWNVVVAGSSGQRNETWQLPGGAVGLITRSRIVPARSDDGVSIGALRDPRDLLADAMFSDEDKASDSGIKNGEIDEMRAKGGVGSTPQLLIYLIDSVSEYTRDVPSSKSNGKSRESLHAKANIVGVSLWLPGGEKKKRTYATHLTVKIPPSLVSTEDDLADTGAEA</sequence>
<feature type="domain" description="Putative endonuclease Z1" evidence="1">
    <location>
        <begin position="394"/>
        <end position="657"/>
    </location>
</feature>
<name>A0A423J8R9_9PSED</name>
<gene>
    <name evidence="2" type="ORF">BK661_08335</name>
</gene>
<dbReference type="RefSeq" id="WP_123495801.1">
    <property type="nucleotide sequence ID" value="NZ_MOBL01000007.1"/>
</dbReference>
<dbReference type="InterPro" id="IPR018310">
    <property type="entry name" value="Put_endonuclease_Z1-dom"/>
</dbReference>
<dbReference type="AlphaFoldDB" id="A0A423J8R9"/>
<reference evidence="2 3" key="1">
    <citation type="submission" date="2016-10" db="EMBL/GenBank/DDBJ databases">
        <title>Comparative genome analysis of multiple Pseudomonas spp. focuses on biocontrol and plant growth promoting traits.</title>
        <authorList>
            <person name="Tao X.-Y."/>
            <person name="Taylor C.G."/>
        </authorList>
    </citation>
    <scope>NUCLEOTIDE SEQUENCE [LARGE SCALE GENOMIC DNA]</scope>
    <source>
        <strain evidence="2 3">94G2</strain>
    </source>
</reference>
<comment type="caution">
    <text evidence="2">The sequence shown here is derived from an EMBL/GenBank/DDBJ whole genome shotgun (WGS) entry which is preliminary data.</text>
</comment>